<gene>
    <name evidence="2" type="ORF">CLHUN_12490</name>
</gene>
<evidence type="ECO:0000256" key="1">
    <source>
        <dbReference type="SAM" id="SignalP"/>
    </source>
</evidence>
<name>A0A1V4SP50_RUMHU</name>
<dbReference type="OrthoDB" id="2111555at2"/>
<dbReference type="RefSeq" id="WP_080063697.1">
    <property type="nucleotide sequence ID" value="NZ_MZGX01000006.1"/>
</dbReference>
<accession>A0A1V4SP50</accession>
<evidence type="ECO:0000313" key="2">
    <source>
        <dbReference type="EMBL" id="OPX45017.1"/>
    </source>
</evidence>
<feature type="chain" id="PRO_5012550794" description="Lipoprotein" evidence="1">
    <location>
        <begin position="26"/>
        <end position="214"/>
    </location>
</feature>
<sequence length="214" mass="22870">MRNKKLIIPAVLVLTIALFTGCAKKEEQPGNTTTPATQTTTPTTAAITTAAGTTSAGTTSAATSTTDAVTSASIVDNAAAFEKAIGTNGTWIIAITKDVKLDKDITLEGEYKNGKKDTAGKDIIQRKVALYSQDENRNITARYTLTAPKFTIKSPEASIQHGTFKGDLYVSVKNFKLVDATVDGNVYFTSEDIKKSFSMDEKSKVTGKQEVKTT</sequence>
<comment type="caution">
    <text evidence="2">The sequence shown here is derived from an EMBL/GenBank/DDBJ whole genome shotgun (WGS) entry which is preliminary data.</text>
</comment>
<reference evidence="2 3" key="1">
    <citation type="submission" date="2017-03" db="EMBL/GenBank/DDBJ databases">
        <title>Genome sequence of Clostridium hungatei DSM 14427.</title>
        <authorList>
            <person name="Poehlein A."/>
            <person name="Daniel R."/>
        </authorList>
    </citation>
    <scope>NUCLEOTIDE SEQUENCE [LARGE SCALE GENOMIC DNA]</scope>
    <source>
        <strain evidence="2 3">DSM 14427</strain>
    </source>
</reference>
<dbReference type="EMBL" id="MZGX01000006">
    <property type="protein sequence ID" value="OPX45017.1"/>
    <property type="molecule type" value="Genomic_DNA"/>
</dbReference>
<dbReference type="AlphaFoldDB" id="A0A1V4SP50"/>
<evidence type="ECO:0008006" key="4">
    <source>
        <dbReference type="Google" id="ProtNLM"/>
    </source>
</evidence>
<dbReference type="PROSITE" id="PS51257">
    <property type="entry name" value="PROKAR_LIPOPROTEIN"/>
    <property type="match status" value="1"/>
</dbReference>
<dbReference type="Proteomes" id="UP000191554">
    <property type="component" value="Unassembled WGS sequence"/>
</dbReference>
<keyword evidence="3" id="KW-1185">Reference proteome</keyword>
<feature type="signal peptide" evidence="1">
    <location>
        <begin position="1"/>
        <end position="25"/>
    </location>
</feature>
<evidence type="ECO:0000313" key="3">
    <source>
        <dbReference type="Proteomes" id="UP000191554"/>
    </source>
</evidence>
<protein>
    <recommendedName>
        <fullName evidence="4">Lipoprotein</fullName>
    </recommendedName>
</protein>
<proteinExistence type="predicted"/>
<keyword evidence="1" id="KW-0732">Signal</keyword>
<organism evidence="2 3">
    <name type="scientific">Ruminiclostridium hungatei</name>
    <name type="common">Clostridium hungatei</name>
    <dbReference type="NCBI Taxonomy" id="48256"/>
    <lineage>
        <taxon>Bacteria</taxon>
        <taxon>Bacillati</taxon>
        <taxon>Bacillota</taxon>
        <taxon>Clostridia</taxon>
        <taxon>Eubacteriales</taxon>
        <taxon>Oscillospiraceae</taxon>
        <taxon>Ruminiclostridium</taxon>
    </lineage>
</organism>